<evidence type="ECO:0000256" key="2">
    <source>
        <dbReference type="ARBA" id="ARBA00017202"/>
    </source>
</evidence>
<evidence type="ECO:0000256" key="7">
    <source>
        <dbReference type="ARBA" id="ARBA00022771"/>
    </source>
</evidence>
<dbReference type="InterPro" id="IPR002568">
    <property type="entry name" value="Carla-bd"/>
</dbReference>
<keyword evidence="6" id="KW-0479">Metal-binding</keyword>
<dbReference type="GO" id="GO:0008270">
    <property type="term" value="F:zinc ion binding"/>
    <property type="evidence" value="ECO:0007669"/>
    <property type="project" value="UniProtKB-KW"/>
</dbReference>
<evidence type="ECO:0000256" key="10">
    <source>
        <dbReference type="ARBA" id="ARBA00023280"/>
    </source>
</evidence>
<proteinExistence type="inferred from homology"/>
<keyword evidence="10" id="KW-0899">Viral immunoevasion</keyword>
<keyword evidence="4" id="KW-0945">Host-virus interaction</keyword>
<evidence type="ECO:0000256" key="3">
    <source>
        <dbReference type="ARBA" id="ARBA00022463"/>
    </source>
</evidence>
<organism evidence="11">
    <name type="scientific">Potato virus P</name>
    <dbReference type="NCBI Taxonomy" id="329164"/>
    <lineage>
        <taxon>Viruses</taxon>
        <taxon>Riboviria</taxon>
        <taxon>Orthornavirae</taxon>
        <taxon>Kitrinoviricota</taxon>
        <taxon>Alsuviricetes</taxon>
        <taxon>Tymovirales</taxon>
        <taxon>Betaflexiviridae</taxon>
        <taxon>Quinvirinae</taxon>
        <taxon>Carlavirus</taxon>
        <taxon>Carlavirus pisolani</taxon>
    </lineage>
</organism>
<comment type="similarity">
    <text evidence="1">Belongs to the carlaviruses nucleic acid-binding protein family.</text>
</comment>
<keyword evidence="7" id="KW-0863">Zinc-finger</keyword>
<keyword evidence="5" id="KW-1090">Inhibition of host innate immune response by virus</keyword>
<protein>
    <recommendedName>
        <fullName evidence="2">RNA silencing suppressor</fullName>
    </recommendedName>
</protein>
<evidence type="ECO:0000256" key="1">
    <source>
        <dbReference type="ARBA" id="ARBA00006158"/>
    </source>
</evidence>
<gene>
    <name evidence="11" type="primary">NABP</name>
</gene>
<evidence type="ECO:0000256" key="9">
    <source>
        <dbReference type="ARBA" id="ARBA00023125"/>
    </source>
</evidence>
<name>Q4TZX1_9VIRU</name>
<reference evidence="11" key="1">
    <citation type="journal article" date="2006" name="Arch. Virol.">
        <title>Biological and sequence data suggest that potato rough dwarf virus (PRDV) and potato virus P (PVP) are strains of the same species.</title>
        <authorList>
            <person name="Massa G.A."/>
            <person name="Segretin M.E."/>
            <person name="Colavita M."/>
            <person name="Riero M.F."/>
            <person name="Bravo-Almonacid F."/>
            <person name="Feingold S."/>
        </authorList>
    </citation>
    <scope>NUCLEOTIDE SEQUENCE</scope>
    <source>
        <strain evidence="11">Bra</strain>
    </source>
</reference>
<keyword evidence="8" id="KW-0862">Zinc</keyword>
<dbReference type="Pfam" id="PF01623">
    <property type="entry name" value="Carla_C4"/>
    <property type="match status" value="1"/>
</dbReference>
<evidence type="ECO:0000256" key="6">
    <source>
        <dbReference type="ARBA" id="ARBA00022723"/>
    </source>
</evidence>
<dbReference type="GO" id="GO:0052170">
    <property type="term" value="P:symbiont-mediated suppression of host innate immune response"/>
    <property type="evidence" value="ECO:0007669"/>
    <property type="project" value="UniProtKB-KW"/>
</dbReference>
<dbReference type="GO" id="GO:0003677">
    <property type="term" value="F:DNA binding"/>
    <property type="evidence" value="ECO:0007669"/>
    <property type="project" value="UniProtKB-KW"/>
</dbReference>
<sequence>MHNQEIKRLLSVILVCSKFGVLDINLCVHIARMATERRVGGGRSRYAKRRRAKSIGRCERCYRIFPPVCNSKCDNKTCRVGISPNSAVVNFIEFGVAEAIPNSWSN</sequence>
<reference evidence="11" key="2">
    <citation type="journal article" date="2008" name="Arch. Virol.">
        <title>Comparison of complete sequences of potato rough dwarf virus and potato virus P and their relationships to other carlaviruses.</title>
        <authorList>
            <person name="Massa G.A."/>
            <person name="Portantier M."/>
            <person name="Segretin M.E."/>
            <person name="Bravo-Almonacid F.F."/>
            <person name="Feingold S.E."/>
        </authorList>
    </citation>
    <scope>NUCLEOTIDE SEQUENCE</scope>
    <source>
        <strain evidence="11">Bra</strain>
    </source>
</reference>
<dbReference type="EMBL" id="EU338239">
    <property type="protein sequence ID" value="AAY53917.1"/>
    <property type="molecule type" value="Genomic_RNA"/>
</dbReference>
<evidence type="ECO:0000256" key="4">
    <source>
        <dbReference type="ARBA" id="ARBA00022581"/>
    </source>
</evidence>
<dbReference type="GO" id="GO:0006355">
    <property type="term" value="P:regulation of DNA-templated transcription"/>
    <property type="evidence" value="ECO:0007669"/>
    <property type="project" value="InterPro"/>
</dbReference>
<keyword evidence="3" id="KW-0941">Suppressor of RNA silencing</keyword>
<accession>Q4TZX1</accession>
<evidence type="ECO:0000256" key="8">
    <source>
        <dbReference type="ARBA" id="ARBA00022833"/>
    </source>
</evidence>
<evidence type="ECO:0000313" key="11">
    <source>
        <dbReference type="EMBL" id="AAY53917.1"/>
    </source>
</evidence>
<keyword evidence="9" id="KW-0238">DNA-binding</keyword>
<evidence type="ECO:0000256" key="5">
    <source>
        <dbReference type="ARBA" id="ARBA00022632"/>
    </source>
</evidence>